<dbReference type="AlphaFoldDB" id="A0A410NTR4"/>
<name>A0A410NTR4_BREDI</name>
<sequence>MINYIVACIQRAWLHHRLRTLKKGYAARFSAMGDVMMLRAMIGTRAEHQAVDMAARLVHETLEDPRFNGPWRSSQRPIAREIIRQMFEATFPAAFVGQVFELVDLMEPAR</sequence>
<dbReference type="RefSeq" id="WP_128719015.1">
    <property type="nucleotide sequence ID" value="NZ_BJNC01000017.1"/>
</dbReference>
<proteinExistence type="predicted"/>
<accession>A0A410NTR4</accession>
<dbReference type="Proteomes" id="UP000596117">
    <property type="component" value="Chromosome"/>
</dbReference>
<dbReference type="EMBL" id="CP035093">
    <property type="protein sequence ID" value="QAT13317.1"/>
    <property type="molecule type" value="Genomic_DNA"/>
</dbReference>
<keyword evidence="4" id="KW-1185">Reference proteome</keyword>
<dbReference type="EMBL" id="CP066026">
    <property type="protein sequence ID" value="QQB89321.1"/>
    <property type="molecule type" value="Genomic_DNA"/>
</dbReference>
<protein>
    <submittedName>
        <fullName evidence="1">Uncharacterized protein</fullName>
    </submittedName>
</protein>
<reference evidence="2 4" key="2">
    <citation type="submission" date="2020-12" db="EMBL/GenBank/DDBJ databases">
        <title>FDA dAtabase for Regulatory Grade micrObial Sequences (FDA-ARGOS): Supporting development and validation of Infectious Disease Dx tests.</title>
        <authorList>
            <person name="Kerrigan L."/>
            <person name="Long C."/>
            <person name="Tallon L."/>
            <person name="Sadzewicz L."/>
            <person name="Zhao X."/>
            <person name="Boylan J."/>
            <person name="Ott S."/>
            <person name="Bowen H."/>
            <person name="Vavikolanu K."/>
            <person name="Mehta A."/>
            <person name="Aluvathingal J."/>
            <person name="Nadendla S."/>
            <person name="Yan Y."/>
            <person name="Sichtig H."/>
        </authorList>
    </citation>
    <scope>NUCLEOTIDE SEQUENCE [LARGE SCALE GENOMIC DNA]</scope>
    <source>
        <strain evidence="2 4">FDAARGOS_1026</strain>
    </source>
</reference>
<evidence type="ECO:0000313" key="2">
    <source>
        <dbReference type="EMBL" id="QQB89321.1"/>
    </source>
</evidence>
<evidence type="ECO:0000313" key="3">
    <source>
        <dbReference type="Proteomes" id="UP000287388"/>
    </source>
</evidence>
<organism evidence="1 3">
    <name type="scientific">Brevundimonas diminuta</name>
    <name type="common">Pseudomonas diminuta</name>
    <dbReference type="NCBI Taxonomy" id="293"/>
    <lineage>
        <taxon>Bacteria</taxon>
        <taxon>Pseudomonadati</taxon>
        <taxon>Pseudomonadota</taxon>
        <taxon>Alphaproteobacteria</taxon>
        <taxon>Caulobacterales</taxon>
        <taxon>Caulobacteraceae</taxon>
        <taxon>Brevundimonas</taxon>
    </lineage>
</organism>
<reference evidence="1 3" key="1">
    <citation type="submission" date="2019-01" db="EMBL/GenBank/DDBJ databases">
        <title>Brevundimonas diminuta Genome sequencing and assembly.</title>
        <authorList>
            <person name="Chen H."/>
        </authorList>
    </citation>
    <scope>NUCLEOTIDE SEQUENCE [LARGE SCALE GENOMIC DNA]</scope>
    <source>
        <strain evidence="1">ATCC</strain>
        <strain evidence="3">ATCC(B) 19146</strain>
    </source>
</reference>
<evidence type="ECO:0000313" key="4">
    <source>
        <dbReference type="Proteomes" id="UP000596117"/>
    </source>
</evidence>
<evidence type="ECO:0000313" key="1">
    <source>
        <dbReference type="EMBL" id="QAT13317.1"/>
    </source>
</evidence>
<gene>
    <name evidence="1" type="ORF">EQG53_02525</name>
    <name evidence="2" type="ORF">I6H83_02430</name>
</gene>
<dbReference type="Proteomes" id="UP000287388">
    <property type="component" value="Chromosome"/>
</dbReference>
<dbReference type="KEGG" id="bdm:EQG53_02525"/>